<gene>
    <name evidence="6" type="ORF">LA76x_1010</name>
</gene>
<dbReference type="KEGG" id="lab:LA76x_1010"/>
<sequence length="1187" mass="122350">MDKLGGRLLAAVLAFAAAGSAQAQVVISQVYGGGGNSGATLKSDFIELHNNGSTAVDLSGWSVQYASSAGTTWQRTALSGSLAPGAYYLVKQADGSGGSIDLPTPDTVGTIPMAAGAGKVALVNNNTALSGSCPLGNVDFVGYGTAANCAEGSQPTATISAVLAAVRAGKGCTDNNVNGADFDTAAPAPRNRASVAFSCAGANLPVLSIADVTQIESSPDFVFTVSLSEPAGPGGVSVSYATADGTATGGDDYSSIAGTLTIPEGASSATIVIHVTVDDVNENDETFFVRLSAPVGANLGDAEALATIVTDDVAITPIHAIQGNGAQSPLLGQRIYTTGIVTGRKSNGFFLQTPDNQIDADPATSEGVFVFVGSAPPAIAAVGNVVRVNATVIEFVPGADPGQAPLTELGNAPQVVLISVPPVIGPNTLPAAIALSPTFPASSGGLDQLERLEGMRVTIPSATVVSPTQGSKNETNATGSGNGIFNVVVTGVARPFREPGIQAPDNAPGGGSIPPIPRWDFNPELITVDSDAIGGTAFNLSSGTVLTDLTGPLDYGFRRYTILRDPNALTTITQERQPTAARLPEMSEFTVAAYNVERFFDAANDPAIGEPVLTPEAYARRLNKISLGIGYLQRPDILGLVEVENISAAQDIAARVNADAVAAGLDDPKYVAYLLEGNDIGGIDVGYLIKTADIATGTARVEVLSVTQAGKTATWTQPDGNSALLNDRPPLVLEAVVHNGDGRSFPITVILVHQRSLIDSELDTDAGHRVRMKRQAQAVFLANFIQQRQLANPGERIVTLGDFNAFEFNDGLVDVINTVAGTPTPDDQTAVPGDGADLVEPNLSNLGELATPDQRYSYTFGGNAQTIDQVLANQALIAAATGLKLDHARINADFPEINRSLGDSPSRLSDHDPVITYIDFRRRADLAVTASTSTASVRVGQPVNFSVALNNAGPEQADYPGIGFAINAELPALSVLAPAGWSCDAPAVVDGSTSVACNRSSMANGETATFALSAVASEAMIGKTTTLAVAAQSQSLDPVPGNDGASVSIETTARADLAIDVDGPRALRGGQSGQFAVTVRNRGGDVAVLPSLNLYGDAPAGNVSIAAPTGWTCTVAAHGNGFEATCNGTRLAARSEQRFDFVIVAPRPRLWDRSLTLLGFAASAVEDPNPFNDFALHHVQLAGPWWW</sequence>
<dbReference type="PROSITE" id="PS51841">
    <property type="entry name" value="LTD"/>
    <property type="match status" value="1"/>
</dbReference>
<dbReference type="SUPFAM" id="SSF56219">
    <property type="entry name" value="DNase I-like"/>
    <property type="match status" value="1"/>
</dbReference>
<feature type="domain" description="LTD" evidence="5">
    <location>
        <begin position="11"/>
        <end position="167"/>
    </location>
</feature>
<dbReference type="PATRIC" id="fig|84531.8.peg.1038"/>
<dbReference type="STRING" id="84531.LA76x_1010"/>
<dbReference type="InterPro" id="IPR001322">
    <property type="entry name" value="Lamin_tail_dom"/>
</dbReference>
<organism evidence="6 7">
    <name type="scientific">Lysobacter antibioticus</name>
    <dbReference type="NCBI Taxonomy" id="84531"/>
    <lineage>
        <taxon>Bacteria</taxon>
        <taxon>Pseudomonadati</taxon>
        <taxon>Pseudomonadota</taxon>
        <taxon>Gammaproteobacteria</taxon>
        <taxon>Lysobacterales</taxon>
        <taxon>Lysobacteraceae</taxon>
        <taxon>Lysobacter</taxon>
    </lineage>
</organism>
<evidence type="ECO:0000256" key="3">
    <source>
        <dbReference type="ARBA" id="ARBA00022837"/>
    </source>
</evidence>
<dbReference type="InterPro" id="IPR013783">
    <property type="entry name" value="Ig-like_fold"/>
</dbReference>
<dbReference type="PANTHER" id="PTHR42834">
    <property type="entry name" value="ENDONUCLEASE/EXONUCLEASE/PHOSPHATASE FAMILY PROTEIN (AFU_ORTHOLOGUE AFUA_3G09210)"/>
    <property type="match status" value="1"/>
</dbReference>
<dbReference type="InterPro" id="IPR001434">
    <property type="entry name" value="OmcB-like_DUF11"/>
</dbReference>
<feature type="signal peptide" evidence="4">
    <location>
        <begin position="1"/>
        <end position="23"/>
    </location>
</feature>
<dbReference type="InterPro" id="IPR003644">
    <property type="entry name" value="Calx_beta"/>
</dbReference>
<dbReference type="RefSeq" id="WP_057916821.1">
    <property type="nucleotide sequence ID" value="NZ_CP011129.1"/>
</dbReference>
<proteinExistence type="predicted"/>
<dbReference type="InterPro" id="IPR038081">
    <property type="entry name" value="CalX-like_sf"/>
</dbReference>
<dbReference type="InterPro" id="IPR036691">
    <property type="entry name" value="Endo/exonu/phosph_ase_sf"/>
</dbReference>
<evidence type="ECO:0000256" key="4">
    <source>
        <dbReference type="SAM" id="SignalP"/>
    </source>
</evidence>
<reference evidence="6 7" key="1">
    <citation type="journal article" date="2015" name="BMC Genomics">
        <title>Comparative genomics and metabolic profiling of the genus Lysobacter.</title>
        <authorList>
            <person name="de Bruijn I."/>
            <person name="Cheng X."/>
            <person name="de Jager V."/>
            <person name="Exposito R.G."/>
            <person name="Watrous J."/>
            <person name="Patel N."/>
            <person name="Postma J."/>
            <person name="Dorrestein P.C."/>
            <person name="Kobayashi D."/>
            <person name="Raaijmakers J.M."/>
        </authorList>
    </citation>
    <scope>NUCLEOTIDE SEQUENCE [LARGE SCALE GENOMIC DNA]</scope>
    <source>
        <strain evidence="6 7">76</strain>
    </source>
</reference>
<evidence type="ECO:0000256" key="2">
    <source>
        <dbReference type="ARBA" id="ARBA00022737"/>
    </source>
</evidence>
<evidence type="ECO:0000313" key="6">
    <source>
        <dbReference type="EMBL" id="ALN79170.1"/>
    </source>
</evidence>
<feature type="chain" id="PRO_5006596738" evidence="4">
    <location>
        <begin position="24"/>
        <end position="1187"/>
    </location>
</feature>
<dbReference type="Gene3D" id="2.60.40.10">
    <property type="entry name" value="Immunoglobulins"/>
    <property type="match status" value="1"/>
</dbReference>
<dbReference type="Pfam" id="PF03160">
    <property type="entry name" value="Calx-beta"/>
    <property type="match status" value="1"/>
</dbReference>
<dbReference type="Pfam" id="PF00932">
    <property type="entry name" value="LTD"/>
    <property type="match status" value="1"/>
</dbReference>
<accession>A0A0S2F6L4</accession>
<dbReference type="EMBL" id="CP011129">
    <property type="protein sequence ID" value="ALN79170.1"/>
    <property type="molecule type" value="Genomic_DNA"/>
</dbReference>
<name>A0A0S2F6L4_LYSAN</name>
<dbReference type="GO" id="GO:0016020">
    <property type="term" value="C:membrane"/>
    <property type="evidence" value="ECO:0007669"/>
    <property type="project" value="InterPro"/>
</dbReference>
<dbReference type="AlphaFoldDB" id="A0A0S2F6L4"/>
<dbReference type="InterPro" id="IPR036415">
    <property type="entry name" value="Lamin_tail_dom_sf"/>
</dbReference>
<evidence type="ECO:0000256" key="1">
    <source>
        <dbReference type="ARBA" id="ARBA00022729"/>
    </source>
</evidence>
<dbReference type="eggNOG" id="COG2374">
    <property type="taxonomic scope" value="Bacteria"/>
</dbReference>
<dbReference type="SMART" id="SM00237">
    <property type="entry name" value="Calx_beta"/>
    <property type="match status" value="1"/>
</dbReference>
<dbReference type="PANTHER" id="PTHR42834:SF1">
    <property type="entry name" value="ENDONUCLEASE_EXONUCLEASE_PHOSPHATASE FAMILY PROTEIN (AFU_ORTHOLOGUE AFUA_3G09210)"/>
    <property type="match status" value="1"/>
</dbReference>
<dbReference type="SUPFAM" id="SSF141072">
    <property type="entry name" value="CalX-like"/>
    <property type="match status" value="1"/>
</dbReference>
<dbReference type="Proteomes" id="UP000060787">
    <property type="component" value="Chromosome"/>
</dbReference>
<dbReference type="Pfam" id="PF01345">
    <property type="entry name" value="DUF11"/>
    <property type="match status" value="1"/>
</dbReference>
<dbReference type="Gene3D" id="3.60.10.10">
    <property type="entry name" value="Endonuclease/exonuclease/phosphatase"/>
    <property type="match status" value="1"/>
</dbReference>
<keyword evidence="2" id="KW-0677">Repeat</keyword>
<keyword evidence="3" id="KW-0106">Calcium</keyword>
<protein>
    <submittedName>
        <fullName evidence="6">Conserved repeat domain protein</fullName>
    </submittedName>
</protein>
<dbReference type="CDD" id="cd04486">
    <property type="entry name" value="YhcR_OBF_like"/>
    <property type="match status" value="1"/>
</dbReference>
<dbReference type="Gene3D" id="2.60.40.2030">
    <property type="match status" value="1"/>
</dbReference>
<keyword evidence="7" id="KW-1185">Reference proteome</keyword>
<evidence type="ECO:0000259" key="5">
    <source>
        <dbReference type="PROSITE" id="PS51841"/>
    </source>
</evidence>
<evidence type="ECO:0000313" key="7">
    <source>
        <dbReference type="Proteomes" id="UP000060787"/>
    </source>
</evidence>
<dbReference type="GO" id="GO:0007154">
    <property type="term" value="P:cell communication"/>
    <property type="evidence" value="ECO:0007669"/>
    <property type="project" value="InterPro"/>
</dbReference>
<dbReference type="SUPFAM" id="SSF74853">
    <property type="entry name" value="Lamin A/C globular tail domain"/>
    <property type="match status" value="1"/>
</dbReference>
<keyword evidence="1 4" id="KW-0732">Signal</keyword>